<name>A0A9P1DGM7_9DINO</name>
<sequence length="99" mass="11164">MTEPEMHCRGCYRSTKVLVRLPNALNWPVHNVWNLQLCRSICSSADSSNDGQEINFNLLGFQQNEVYPGWIADETGHGSHGQSSRLLLAIVATFFRQIS</sequence>
<protein>
    <submittedName>
        <fullName evidence="2">Protein MEI2-like 2</fullName>
    </submittedName>
</protein>
<reference evidence="1" key="1">
    <citation type="submission" date="2022-10" db="EMBL/GenBank/DDBJ databases">
        <authorList>
            <person name="Chen Y."/>
            <person name="Dougan E. K."/>
            <person name="Chan C."/>
            <person name="Rhodes N."/>
            <person name="Thang M."/>
        </authorList>
    </citation>
    <scope>NUCLEOTIDE SEQUENCE</scope>
</reference>
<dbReference type="EMBL" id="CAMXCT010004632">
    <property type="protein sequence ID" value="CAI4009773.1"/>
    <property type="molecule type" value="Genomic_DNA"/>
</dbReference>
<evidence type="ECO:0000313" key="2">
    <source>
        <dbReference type="EMBL" id="CAL4797085.1"/>
    </source>
</evidence>
<evidence type="ECO:0000313" key="1">
    <source>
        <dbReference type="EMBL" id="CAI4009773.1"/>
    </source>
</evidence>
<dbReference type="EMBL" id="CAMXCT020004632">
    <property type="protein sequence ID" value="CAL1163148.1"/>
    <property type="molecule type" value="Genomic_DNA"/>
</dbReference>
<accession>A0A9P1DGM7</accession>
<dbReference type="AlphaFoldDB" id="A0A9P1DGM7"/>
<proteinExistence type="predicted"/>
<dbReference type="Proteomes" id="UP001152797">
    <property type="component" value="Unassembled WGS sequence"/>
</dbReference>
<reference evidence="2 3" key="2">
    <citation type="submission" date="2024-05" db="EMBL/GenBank/DDBJ databases">
        <authorList>
            <person name="Chen Y."/>
            <person name="Shah S."/>
            <person name="Dougan E. K."/>
            <person name="Thang M."/>
            <person name="Chan C."/>
        </authorList>
    </citation>
    <scope>NUCLEOTIDE SEQUENCE [LARGE SCALE GENOMIC DNA]</scope>
</reference>
<organism evidence="1">
    <name type="scientific">Cladocopium goreaui</name>
    <dbReference type="NCBI Taxonomy" id="2562237"/>
    <lineage>
        <taxon>Eukaryota</taxon>
        <taxon>Sar</taxon>
        <taxon>Alveolata</taxon>
        <taxon>Dinophyceae</taxon>
        <taxon>Suessiales</taxon>
        <taxon>Symbiodiniaceae</taxon>
        <taxon>Cladocopium</taxon>
    </lineage>
</organism>
<evidence type="ECO:0000313" key="3">
    <source>
        <dbReference type="Proteomes" id="UP001152797"/>
    </source>
</evidence>
<gene>
    <name evidence="1" type="ORF">C1SCF055_LOCUS35108</name>
</gene>
<keyword evidence="3" id="KW-1185">Reference proteome</keyword>
<comment type="caution">
    <text evidence="1">The sequence shown here is derived from an EMBL/GenBank/DDBJ whole genome shotgun (WGS) entry which is preliminary data.</text>
</comment>
<dbReference type="EMBL" id="CAMXCT030004632">
    <property type="protein sequence ID" value="CAL4797085.1"/>
    <property type="molecule type" value="Genomic_DNA"/>
</dbReference>